<gene>
    <name evidence="1" type="ORF">AT959_13450</name>
</gene>
<dbReference type="EMBL" id="LODL01000021">
    <property type="protein sequence ID" value="KXB30347.1"/>
    <property type="molecule type" value="Genomic_DNA"/>
</dbReference>
<organism evidence="1 2">
    <name type="scientific">Dechloromonas denitrificans</name>
    <dbReference type="NCBI Taxonomy" id="281362"/>
    <lineage>
        <taxon>Bacteria</taxon>
        <taxon>Pseudomonadati</taxon>
        <taxon>Pseudomonadota</taxon>
        <taxon>Betaproteobacteria</taxon>
        <taxon>Rhodocyclales</taxon>
        <taxon>Azonexaceae</taxon>
        <taxon>Dechloromonas</taxon>
    </lineage>
</organism>
<accession>A0A133XHC7</accession>
<comment type="caution">
    <text evidence="1">The sequence shown here is derived from an EMBL/GenBank/DDBJ whole genome shotgun (WGS) entry which is preliminary data.</text>
</comment>
<dbReference type="STRING" id="281362.AT959_13450"/>
<keyword evidence="2" id="KW-1185">Reference proteome</keyword>
<dbReference type="AlphaFoldDB" id="A0A133XHC7"/>
<proteinExistence type="predicted"/>
<reference evidence="1 2" key="1">
    <citation type="submission" date="2015-12" db="EMBL/GenBank/DDBJ databases">
        <title>Nitrous oxide reduction kinetics distinguish bacteria harboring typical versus atypical NosZ.</title>
        <authorList>
            <person name="Yoon S."/>
            <person name="Nissen S."/>
            <person name="Park D."/>
            <person name="Sanford R.A."/>
            <person name="Loeffler F.E."/>
        </authorList>
    </citation>
    <scope>NUCLEOTIDE SEQUENCE [LARGE SCALE GENOMIC DNA]</scope>
    <source>
        <strain evidence="1 2">ATCC BAA-841</strain>
    </source>
</reference>
<protein>
    <submittedName>
        <fullName evidence="1">Uncharacterized protein</fullName>
    </submittedName>
</protein>
<sequence>MLNQAVDRKRCASCERWRGQRQAGSEAATVAIDSETSTGLCEGGGWDGSERRARSACGHWRLWPALNLPGAEPVR</sequence>
<evidence type="ECO:0000313" key="1">
    <source>
        <dbReference type="EMBL" id="KXB30347.1"/>
    </source>
</evidence>
<name>A0A133XHC7_9RHOO</name>
<evidence type="ECO:0000313" key="2">
    <source>
        <dbReference type="Proteomes" id="UP000070186"/>
    </source>
</evidence>
<dbReference type="Proteomes" id="UP000070186">
    <property type="component" value="Unassembled WGS sequence"/>
</dbReference>